<organism evidence="6 7">
    <name type="scientific">Saliniradius amylolyticus</name>
    <dbReference type="NCBI Taxonomy" id="2183582"/>
    <lineage>
        <taxon>Bacteria</taxon>
        <taxon>Pseudomonadati</taxon>
        <taxon>Pseudomonadota</taxon>
        <taxon>Gammaproteobacteria</taxon>
        <taxon>Alteromonadales</taxon>
        <taxon>Alteromonadaceae</taxon>
        <taxon>Saliniradius</taxon>
    </lineage>
</organism>
<feature type="transmembrane region" description="Helical" evidence="4">
    <location>
        <begin position="6"/>
        <end position="28"/>
    </location>
</feature>
<evidence type="ECO:0000259" key="5">
    <source>
        <dbReference type="PROSITE" id="PS50106"/>
    </source>
</evidence>
<dbReference type="InterPro" id="IPR036034">
    <property type="entry name" value="PDZ_sf"/>
</dbReference>
<evidence type="ECO:0000256" key="2">
    <source>
        <dbReference type="ARBA" id="ARBA00022670"/>
    </source>
</evidence>
<dbReference type="SUPFAM" id="SSF50156">
    <property type="entry name" value="PDZ domain-like"/>
    <property type="match status" value="1"/>
</dbReference>
<gene>
    <name evidence="6" type="primary">hhoB</name>
    <name evidence="6" type="ORF">HMF8227_02499</name>
</gene>
<feature type="domain" description="PDZ" evidence="5">
    <location>
        <begin position="264"/>
        <end position="320"/>
    </location>
</feature>
<dbReference type="InterPro" id="IPR043504">
    <property type="entry name" value="Peptidase_S1_PA_chymotrypsin"/>
</dbReference>
<dbReference type="PANTHER" id="PTHR43343">
    <property type="entry name" value="PEPTIDASE S12"/>
    <property type="match status" value="1"/>
</dbReference>
<evidence type="ECO:0000256" key="4">
    <source>
        <dbReference type="SAM" id="Phobius"/>
    </source>
</evidence>
<evidence type="ECO:0000313" key="6">
    <source>
        <dbReference type="EMBL" id="AWL12951.1"/>
    </source>
</evidence>
<accession>A0A2S2E5L9</accession>
<keyword evidence="2 6" id="KW-0645">Protease</keyword>
<keyword evidence="7" id="KW-1185">Reference proteome</keyword>
<reference evidence="6 7" key="1">
    <citation type="submission" date="2018-05" db="EMBL/GenBank/DDBJ databases">
        <title>Salinimonas sp. HMF8227 Genome sequencing and assembly.</title>
        <authorList>
            <person name="Kang H."/>
            <person name="Kang J."/>
            <person name="Cha I."/>
            <person name="Kim H."/>
            <person name="Joh K."/>
        </authorList>
    </citation>
    <scope>NUCLEOTIDE SEQUENCE [LARGE SCALE GENOMIC DNA]</scope>
    <source>
        <strain evidence="6 7">HMF8227</strain>
    </source>
</reference>
<dbReference type="InterPro" id="IPR009003">
    <property type="entry name" value="Peptidase_S1_PA"/>
</dbReference>
<evidence type="ECO:0000256" key="1">
    <source>
        <dbReference type="ARBA" id="ARBA00010541"/>
    </source>
</evidence>
<dbReference type="Gene3D" id="2.30.42.10">
    <property type="match status" value="1"/>
</dbReference>
<dbReference type="EC" id="3.4.21.-" evidence="6"/>
<dbReference type="RefSeq" id="WP_109340478.1">
    <property type="nucleotide sequence ID" value="NZ_CP029347.1"/>
</dbReference>
<keyword evidence="4" id="KW-0472">Membrane</keyword>
<dbReference type="AlphaFoldDB" id="A0A2S2E5L9"/>
<comment type="similarity">
    <text evidence="1">Belongs to the peptidase S1C family.</text>
</comment>
<protein>
    <submittedName>
        <fullName evidence="6">Putative periplasmic serine endoprotease DegP-like</fullName>
        <ecNumber evidence="6">3.4.21.-</ecNumber>
    </submittedName>
</protein>
<keyword evidence="4" id="KW-1133">Transmembrane helix</keyword>
<dbReference type="InterPro" id="IPR051201">
    <property type="entry name" value="Chloro_Bact_Ser_Proteases"/>
</dbReference>
<keyword evidence="4" id="KW-0812">Transmembrane</keyword>
<dbReference type="SUPFAM" id="SSF50494">
    <property type="entry name" value="Trypsin-like serine proteases"/>
    <property type="match status" value="1"/>
</dbReference>
<dbReference type="Proteomes" id="UP000245728">
    <property type="component" value="Chromosome"/>
</dbReference>
<dbReference type="Pfam" id="PF13180">
    <property type="entry name" value="PDZ_2"/>
    <property type="match status" value="1"/>
</dbReference>
<dbReference type="GO" id="GO:0004252">
    <property type="term" value="F:serine-type endopeptidase activity"/>
    <property type="evidence" value="ECO:0007669"/>
    <property type="project" value="InterPro"/>
</dbReference>
<name>A0A2S2E5L9_9ALTE</name>
<sequence>MSQRTWGYFLVKAVLLGFVVAAVLLILIPDLRQNSGLSLNLFDRQNPNPAPMSFHNAINASAPAVVNIYSTSYDNRSLLFRRQAVERTSLGSGVIMTETGHILTCYHVIQNAERIHVMLQDGQILEAQQVGQDPHTDLAVLKIDAQNLPVIPQQPTQNTKVGDVVLAIGNPYNLGQTITQGIVSATGRAGLSNYLGSNYADFIQMDAVLNEGNSGGALVDSNGTLVGINNANFKTLDSHRRVKDVAGIFFAVPYELAKRVMDDIIAHGRVIRGYLGIGAEEVPGQPGILVTGVDPTGPAAQGGLRPEDILLKLNNQPIESAHSAMDQVAETQPGTEVEFELLRGGSTHKVAVTIAELQSG</sequence>
<dbReference type="PRINTS" id="PR00834">
    <property type="entry name" value="PROTEASES2C"/>
</dbReference>
<dbReference type="PANTHER" id="PTHR43343:SF3">
    <property type="entry name" value="PROTEASE DO-LIKE 8, CHLOROPLASTIC"/>
    <property type="match status" value="1"/>
</dbReference>
<dbReference type="Gene3D" id="2.40.10.10">
    <property type="entry name" value="Trypsin-like serine proteases"/>
    <property type="match status" value="2"/>
</dbReference>
<evidence type="ECO:0000313" key="7">
    <source>
        <dbReference type="Proteomes" id="UP000245728"/>
    </source>
</evidence>
<dbReference type="EMBL" id="CP029347">
    <property type="protein sequence ID" value="AWL12951.1"/>
    <property type="molecule type" value="Genomic_DNA"/>
</dbReference>
<dbReference type="GO" id="GO:0006508">
    <property type="term" value="P:proteolysis"/>
    <property type="evidence" value="ECO:0007669"/>
    <property type="project" value="UniProtKB-KW"/>
</dbReference>
<keyword evidence="3 6" id="KW-0378">Hydrolase</keyword>
<dbReference type="Pfam" id="PF13365">
    <property type="entry name" value="Trypsin_2"/>
    <property type="match status" value="1"/>
</dbReference>
<proteinExistence type="inferred from homology"/>
<dbReference type="KEGG" id="salh:HMF8227_02499"/>
<dbReference type="SMART" id="SM00228">
    <property type="entry name" value="PDZ"/>
    <property type="match status" value="1"/>
</dbReference>
<dbReference type="OrthoDB" id="9758917at2"/>
<dbReference type="InterPro" id="IPR001478">
    <property type="entry name" value="PDZ"/>
</dbReference>
<dbReference type="InterPro" id="IPR001940">
    <property type="entry name" value="Peptidase_S1C"/>
</dbReference>
<evidence type="ECO:0000256" key="3">
    <source>
        <dbReference type="ARBA" id="ARBA00022801"/>
    </source>
</evidence>
<dbReference type="PROSITE" id="PS50106">
    <property type="entry name" value="PDZ"/>
    <property type="match status" value="1"/>
</dbReference>